<evidence type="ECO:0000256" key="3">
    <source>
        <dbReference type="ARBA" id="ARBA00012438"/>
    </source>
</evidence>
<dbReference type="Proteomes" id="UP000032737">
    <property type="component" value="Chromosome"/>
</dbReference>
<dbReference type="InterPro" id="IPR005467">
    <property type="entry name" value="His_kinase_dom"/>
</dbReference>
<evidence type="ECO:0000256" key="13">
    <source>
        <dbReference type="ARBA" id="ARBA00023136"/>
    </source>
</evidence>
<dbReference type="GO" id="GO:0000155">
    <property type="term" value="F:phosphorelay sensor kinase activity"/>
    <property type="evidence" value="ECO:0007669"/>
    <property type="project" value="InterPro"/>
</dbReference>
<evidence type="ECO:0000256" key="11">
    <source>
        <dbReference type="ARBA" id="ARBA00022989"/>
    </source>
</evidence>
<keyword evidence="6" id="KW-0808">Transferase</keyword>
<dbReference type="HOGENOM" id="CLU_000445_89_6_14"/>
<dbReference type="SMART" id="SM00387">
    <property type="entry name" value="HATPase_c"/>
    <property type="match status" value="1"/>
</dbReference>
<feature type="domain" description="Histidine kinase" evidence="15">
    <location>
        <begin position="253"/>
        <end position="446"/>
    </location>
</feature>
<accession>U4KM11</accession>
<dbReference type="InterPro" id="IPR003661">
    <property type="entry name" value="HisK_dim/P_dom"/>
</dbReference>
<dbReference type="Pfam" id="PF00512">
    <property type="entry name" value="HisKA"/>
    <property type="match status" value="1"/>
</dbReference>
<dbReference type="RefSeq" id="WP_030003904.1">
    <property type="nucleotide sequence ID" value="NC_022549.1"/>
</dbReference>
<evidence type="ECO:0000256" key="1">
    <source>
        <dbReference type="ARBA" id="ARBA00000085"/>
    </source>
</evidence>
<dbReference type="GO" id="GO:0005886">
    <property type="term" value="C:plasma membrane"/>
    <property type="evidence" value="ECO:0007669"/>
    <property type="project" value="UniProtKB-SubCell"/>
</dbReference>
<dbReference type="Pfam" id="PF02518">
    <property type="entry name" value="HATPase_c"/>
    <property type="match status" value="1"/>
</dbReference>
<evidence type="ECO:0000256" key="14">
    <source>
        <dbReference type="SAM" id="Phobius"/>
    </source>
</evidence>
<evidence type="ECO:0000256" key="5">
    <source>
        <dbReference type="ARBA" id="ARBA00022553"/>
    </source>
</evidence>
<dbReference type="OrthoDB" id="9780718at2"/>
<keyword evidence="8" id="KW-0547">Nucleotide-binding</keyword>
<feature type="transmembrane region" description="Helical" evidence="14">
    <location>
        <begin position="168"/>
        <end position="191"/>
    </location>
</feature>
<keyword evidence="4" id="KW-1003">Cell membrane</keyword>
<evidence type="ECO:0000256" key="7">
    <source>
        <dbReference type="ARBA" id="ARBA00022692"/>
    </source>
</evidence>
<reference evidence="16 17" key="1">
    <citation type="journal article" date="2013" name="J. Mol. Microbiol. Biotechnol.">
        <title>Analysis of the Complete Genomes of Acholeplasma brassicae , A. palmae and A. laidlawii and Their Comparison to the Obligate Parasites from ' Candidatus Phytoplasma'.</title>
        <authorList>
            <person name="Kube M."/>
            <person name="Siewert C."/>
            <person name="Migdoll A.M."/>
            <person name="Duduk B."/>
            <person name="Holz S."/>
            <person name="Rabus R."/>
            <person name="Seemuller E."/>
            <person name="Mitrovic J."/>
            <person name="Muller I."/>
            <person name="Buttner C."/>
            <person name="Reinhardt R."/>
        </authorList>
    </citation>
    <scope>NUCLEOTIDE SEQUENCE [LARGE SCALE GENOMIC DNA]</scope>
    <source>
        <strain evidence="17">0502</strain>
    </source>
</reference>
<dbReference type="CDD" id="cd00082">
    <property type="entry name" value="HisKA"/>
    <property type="match status" value="1"/>
</dbReference>
<evidence type="ECO:0000256" key="2">
    <source>
        <dbReference type="ARBA" id="ARBA00004651"/>
    </source>
</evidence>
<dbReference type="InterPro" id="IPR036097">
    <property type="entry name" value="HisK_dim/P_sf"/>
</dbReference>
<dbReference type="KEGG" id="abra:BN85300090"/>
<dbReference type="PANTHER" id="PTHR45528">
    <property type="entry name" value="SENSOR HISTIDINE KINASE CPXA"/>
    <property type="match status" value="1"/>
</dbReference>
<comment type="catalytic activity">
    <reaction evidence="1">
        <text>ATP + protein L-histidine = ADP + protein N-phospho-L-histidine.</text>
        <dbReference type="EC" id="2.7.13.3"/>
    </reaction>
</comment>
<evidence type="ECO:0000259" key="15">
    <source>
        <dbReference type="PROSITE" id="PS50109"/>
    </source>
</evidence>
<keyword evidence="12" id="KW-0902">Two-component regulatory system</keyword>
<keyword evidence="5" id="KW-0597">Phosphoprotein</keyword>
<gene>
    <name evidence="16" type="ORF">BN85300090</name>
</gene>
<evidence type="ECO:0000256" key="12">
    <source>
        <dbReference type="ARBA" id="ARBA00023012"/>
    </source>
</evidence>
<evidence type="ECO:0000256" key="8">
    <source>
        <dbReference type="ARBA" id="ARBA00022741"/>
    </source>
</evidence>
<evidence type="ECO:0000256" key="10">
    <source>
        <dbReference type="ARBA" id="ARBA00022840"/>
    </source>
</evidence>
<dbReference type="EC" id="2.7.13.3" evidence="3"/>
<keyword evidence="7 14" id="KW-0812">Transmembrane</keyword>
<dbReference type="Gene3D" id="1.10.287.130">
    <property type="match status" value="1"/>
</dbReference>
<sequence length="446" mass="51054">MRKFKLSTQLIILFSTVTLFSSLVFGLISYRNYQTVYMGLAKNEVSTYIETIKYQPREVDNKSYLGYIDFIVKREGLFKVNLVGQPIYSDNVKEMTNNNEAIMLEILEKGYAGDQFEVHTKDKQTFYVLIRSVSKNPITQEDRYIIGVMDDSYINALKGTTAQEDVLLTFYGTFVAFAIITLIGNISLVLWSRFVANRVKKIKNEVSHFTSSGYQNELRLEGNDEIKELADAVESLRIEILRNEKTKQEMFQNLSHDLKTPISVISSYAEAIRDGVTDISDAQIIMKQADKLQQKVKMMLDINKLEYISDKSEYEDIALKNVIQNVVNNNRLRLQAFDVILDLDDSTFKGIKENYHTVVENIIDNAIRYAKSTLIIKLKNKELSFYNDGPDIEEKYIESLFKPYEKGSKGQFGLGMSIVQKTVNTFGLSLTVKNANPGVVFIIKEQ</sequence>
<keyword evidence="10" id="KW-0067">ATP-binding</keyword>
<dbReference type="EMBL" id="FO681348">
    <property type="protein sequence ID" value="CCV65030.1"/>
    <property type="molecule type" value="Genomic_DNA"/>
</dbReference>
<name>U4KM11_9MOLU</name>
<evidence type="ECO:0000256" key="9">
    <source>
        <dbReference type="ARBA" id="ARBA00022777"/>
    </source>
</evidence>
<dbReference type="CDD" id="cd00075">
    <property type="entry name" value="HATPase"/>
    <property type="match status" value="1"/>
</dbReference>
<dbReference type="InterPro" id="IPR036890">
    <property type="entry name" value="HATPase_C_sf"/>
</dbReference>
<dbReference type="SMART" id="SM00388">
    <property type="entry name" value="HisKA"/>
    <property type="match status" value="1"/>
</dbReference>
<protein>
    <recommendedName>
        <fullName evidence="3">histidine kinase</fullName>
        <ecNumber evidence="3">2.7.13.3</ecNumber>
    </recommendedName>
</protein>
<keyword evidence="17" id="KW-1185">Reference proteome</keyword>
<evidence type="ECO:0000256" key="6">
    <source>
        <dbReference type="ARBA" id="ARBA00022679"/>
    </source>
</evidence>
<dbReference type="SUPFAM" id="SSF55874">
    <property type="entry name" value="ATPase domain of HSP90 chaperone/DNA topoisomerase II/histidine kinase"/>
    <property type="match status" value="1"/>
</dbReference>
<evidence type="ECO:0000313" key="17">
    <source>
        <dbReference type="Proteomes" id="UP000032737"/>
    </source>
</evidence>
<evidence type="ECO:0000313" key="16">
    <source>
        <dbReference type="EMBL" id="CCV65030.1"/>
    </source>
</evidence>
<dbReference type="PROSITE" id="PS50109">
    <property type="entry name" value="HIS_KIN"/>
    <property type="match status" value="1"/>
</dbReference>
<dbReference type="PANTHER" id="PTHR45528:SF1">
    <property type="entry name" value="SENSOR HISTIDINE KINASE CPXA"/>
    <property type="match status" value="1"/>
</dbReference>
<dbReference type="SUPFAM" id="SSF47384">
    <property type="entry name" value="Homodimeric domain of signal transducing histidine kinase"/>
    <property type="match status" value="1"/>
</dbReference>
<dbReference type="GO" id="GO:0005524">
    <property type="term" value="F:ATP binding"/>
    <property type="evidence" value="ECO:0007669"/>
    <property type="project" value="UniProtKB-KW"/>
</dbReference>
<proteinExistence type="predicted"/>
<keyword evidence="11 14" id="KW-1133">Transmembrane helix</keyword>
<organism evidence="16 17">
    <name type="scientific">Acholeplasma brassicae</name>
    <dbReference type="NCBI Taxonomy" id="61635"/>
    <lineage>
        <taxon>Bacteria</taxon>
        <taxon>Bacillati</taxon>
        <taxon>Mycoplasmatota</taxon>
        <taxon>Mollicutes</taxon>
        <taxon>Acholeplasmatales</taxon>
        <taxon>Acholeplasmataceae</taxon>
        <taxon>Acholeplasma</taxon>
    </lineage>
</organism>
<dbReference type="AlphaFoldDB" id="U4KM11"/>
<comment type="subcellular location">
    <subcellularLocation>
        <location evidence="2">Cell membrane</location>
        <topology evidence="2">Multi-pass membrane protein</topology>
    </subcellularLocation>
</comment>
<dbReference type="Gene3D" id="3.30.565.10">
    <property type="entry name" value="Histidine kinase-like ATPase, C-terminal domain"/>
    <property type="match status" value="1"/>
</dbReference>
<evidence type="ECO:0000256" key="4">
    <source>
        <dbReference type="ARBA" id="ARBA00022475"/>
    </source>
</evidence>
<keyword evidence="13 14" id="KW-0472">Membrane</keyword>
<keyword evidence="9 16" id="KW-0418">Kinase</keyword>
<dbReference type="InterPro" id="IPR003594">
    <property type="entry name" value="HATPase_dom"/>
</dbReference>
<dbReference type="InterPro" id="IPR050398">
    <property type="entry name" value="HssS/ArlS-like"/>
</dbReference>
<dbReference type="STRING" id="61635.BN85300090"/>